<organism evidence="6 7">
    <name type="scientific">Salinivibrio kushneri</name>
    <dbReference type="NCBI Taxonomy" id="1908198"/>
    <lineage>
        <taxon>Bacteria</taxon>
        <taxon>Pseudomonadati</taxon>
        <taxon>Pseudomonadota</taxon>
        <taxon>Gammaproteobacteria</taxon>
        <taxon>Vibrionales</taxon>
        <taxon>Vibrionaceae</taxon>
        <taxon>Salinivibrio</taxon>
    </lineage>
</organism>
<dbReference type="HAMAP" id="MF_00682">
    <property type="entry name" value="HscB"/>
    <property type="match status" value="1"/>
</dbReference>
<evidence type="ECO:0000256" key="1">
    <source>
        <dbReference type="ARBA" id="ARBA00010476"/>
    </source>
</evidence>
<protein>
    <recommendedName>
        <fullName evidence="4">Co-chaperone protein HscB homolog</fullName>
    </recommendedName>
</protein>
<dbReference type="SMART" id="SM00271">
    <property type="entry name" value="DnaJ"/>
    <property type="match status" value="1"/>
</dbReference>
<sequence>MNHFELFELPYQFELDGSSLSSTFRELQRQYHPDNVASQDEKTRLQAVQKASQVNDAFQTLKDPVRRAEYMLTLQGIELKDEQQTMQDPEFLMQQMTLREELESITDSQDEAALFDFGEKAQSLYDALILEVKQALAASQWQEAAVIVRKLKFAEKLRHEVERVEDQLMS</sequence>
<dbReference type="InterPro" id="IPR001623">
    <property type="entry name" value="DnaJ_domain"/>
</dbReference>
<evidence type="ECO:0000256" key="4">
    <source>
        <dbReference type="HAMAP-Rule" id="MF_00682"/>
    </source>
</evidence>
<evidence type="ECO:0000313" key="6">
    <source>
        <dbReference type="EMBL" id="WBA08140.1"/>
    </source>
</evidence>
<keyword evidence="2 4" id="KW-0143">Chaperone</keyword>
<evidence type="ECO:0000256" key="3">
    <source>
        <dbReference type="ARBA" id="ARBA00025596"/>
    </source>
</evidence>
<dbReference type="GO" id="GO:0001671">
    <property type="term" value="F:ATPase activator activity"/>
    <property type="evidence" value="ECO:0007669"/>
    <property type="project" value="InterPro"/>
</dbReference>
<proteinExistence type="inferred from homology"/>
<dbReference type="GO" id="GO:0006457">
    <property type="term" value="P:protein folding"/>
    <property type="evidence" value="ECO:0007669"/>
    <property type="project" value="UniProtKB-UniRule"/>
</dbReference>
<comment type="subunit">
    <text evidence="4">Interacts with HscA and stimulates its ATPase activity.</text>
</comment>
<dbReference type="Gene3D" id="1.20.1280.20">
    <property type="entry name" value="HscB, C-terminal domain"/>
    <property type="match status" value="1"/>
</dbReference>
<comment type="function">
    <text evidence="3 4">Co-chaperone involved in the maturation of iron-sulfur cluster-containing proteins. Seems to help targeting proteins to be folded toward HscA.</text>
</comment>
<dbReference type="GO" id="GO:0051087">
    <property type="term" value="F:protein-folding chaperone binding"/>
    <property type="evidence" value="ECO:0007669"/>
    <property type="project" value="InterPro"/>
</dbReference>
<evidence type="ECO:0000256" key="2">
    <source>
        <dbReference type="ARBA" id="ARBA00023186"/>
    </source>
</evidence>
<dbReference type="PANTHER" id="PTHR14021:SF15">
    <property type="entry name" value="IRON-SULFUR CLUSTER CO-CHAPERONE PROTEIN HSCB"/>
    <property type="match status" value="1"/>
</dbReference>
<dbReference type="CDD" id="cd06257">
    <property type="entry name" value="DnaJ"/>
    <property type="match status" value="1"/>
</dbReference>
<name>A0AA47KJL7_9GAMM</name>
<dbReference type="InterPro" id="IPR004640">
    <property type="entry name" value="HscB"/>
</dbReference>
<evidence type="ECO:0000259" key="5">
    <source>
        <dbReference type="PROSITE" id="PS50076"/>
    </source>
</evidence>
<dbReference type="EMBL" id="CP114588">
    <property type="protein sequence ID" value="WBA08140.1"/>
    <property type="molecule type" value="Genomic_DNA"/>
</dbReference>
<feature type="domain" description="J" evidence="5">
    <location>
        <begin position="2"/>
        <end position="74"/>
    </location>
</feature>
<dbReference type="PANTHER" id="PTHR14021">
    <property type="entry name" value="IRON-SULFUR CLUSTER CO-CHAPERONE PROTEIN HSCB"/>
    <property type="match status" value="1"/>
</dbReference>
<dbReference type="PROSITE" id="PS50076">
    <property type="entry name" value="DNAJ_2"/>
    <property type="match status" value="1"/>
</dbReference>
<dbReference type="GO" id="GO:0044571">
    <property type="term" value="P:[2Fe-2S] cluster assembly"/>
    <property type="evidence" value="ECO:0007669"/>
    <property type="project" value="InterPro"/>
</dbReference>
<dbReference type="GO" id="GO:0051259">
    <property type="term" value="P:protein complex oligomerization"/>
    <property type="evidence" value="ECO:0007669"/>
    <property type="project" value="InterPro"/>
</dbReference>
<dbReference type="InterPro" id="IPR036869">
    <property type="entry name" value="J_dom_sf"/>
</dbReference>
<dbReference type="Pfam" id="PF00226">
    <property type="entry name" value="DnaJ"/>
    <property type="match status" value="1"/>
</dbReference>
<dbReference type="AlphaFoldDB" id="A0AA47KJL7"/>
<dbReference type="SUPFAM" id="SSF47144">
    <property type="entry name" value="HSC20 (HSCB), C-terminal oligomerisation domain"/>
    <property type="match status" value="1"/>
</dbReference>
<evidence type="ECO:0000313" key="7">
    <source>
        <dbReference type="Proteomes" id="UP001164748"/>
    </source>
</evidence>
<comment type="similarity">
    <text evidence="1 4">Belongs to the HscB family.</text>
</comment>
<dbReference type="RefSeq" id="WP_077665914.1">
    <property type="nucleotide sequence ID" value="NZ_CP114588.1"/>
</dbReference>
<reference evidence="6" key="1">
    <citation type="submission" date="2022-09" db="EMBL/GenBank/DDBJ databases">
        <authorList>
            <person name="Li Z.-J."/>
        </authorList>
    </citation>
    <scope>NUCLEOTIDE SEQUENCE</scope>
    <source>
        <strain evidence="6">TGB11</strain>
    </source>
</reference>
<dbReference type="Proteomes" id="UP001164748">
    <property type="component" value="Chromosome"/>
</dbReference>
<gene>
    <name evidence="4 6" type="primary">hscB</name>
    <name evidence="6" type="ORF">N8M53_09935</name>
</gene>
<dbReference type="InterPro" id="IPR036386">
    <property type="entry name" value="HscB_C_sf"/>
</dbReference>
<dbReference type="NCBIfam" id="TIGR00714">
    <property type="entry name" value="hscB"/>
    <property type="match status" value="1"/>
</dbReference>
<dbReference type="GO" id="GO:1990230">
    <property type="term" value="C:iron-sulfur cluster transfer complex"/>
    <property type="evidence" value="ECO:0007669"/>
    <property type="project" value="TreeGrafter"/>
</dbReference>
<accession>A0AA47KJL7</accession>
<dbReference type="SUPFAM" id="SSF46565">
    <property type="entry name" value="Chaperone J-domain"/>
    <property type="match status" value="1"/>
</dbReference>
<dbReference type="InterPro" id="IPR009073">
    <property type="entry name" value="HscB_oligo_C"/>
</dbReference>
<dbReference type="Pfam" id="PF07743">
    <property type="entry name" value="HSCB_C"/>
    <property type="match status" value="1"/>
</dbReference>
<dbReference type="Gene3D" id="1.10.287.110">
    <property type="entry name" value="DnaJ domain"/>
    <property type="match status" value="1"/>
</dbReference>
<dbReference type="NCBIfam" id="NF003449">
    <property type="entry name" value="PRK05014.1"/>
    <property type="match status" value="1"/>
</dbReference>